<dbReference type="EMBL" id="CP036402">
    <property type="protein sequence ID" value="QBI18217.1"/>
    <property type="molecule type" value="Genomic_DNA"/>
</dbReference>
<dbReference type="AlphaFoldDB" id="A0A411YAL2"/>
<sequence>MDANFPEAATVRNGPRDGAHDGPRTRVDGVPSRVAPASVSLDGAILAGDAPAAEPIVLDCEPCPHTRSSECDDCLVGALIAAEDAARAPGSGTGDRPGGRERVGLSVSAPEPTMAR</sequence>
<dbReference type="Proteomes" id="UP000291469">
    <property type="component" value="Chromosome"/>
</dbReference>
<accession>A0A411YAL2</accession>
<gene>
    <name evidence="2" type="ORF">ER308_00590</name>
</gene>
<feature type="compositionally biased region" description="Basic and acidic residues" evidence="1">
    <location>
        <begin position="14"/>
        <end position="27"/>
    </location>
</feature>
<organism evidence="2 3">
    <name type="scientific">Egibacter rhizosphaerae</name>
    <dbReference type="NCBI Taxonomy" id="1670831"/>
    <lineage>
        <taxon>Bacteria</taxon>
        <taxon>Bacillati</taxon>
        <taxon>Actinomycetota</taxon>
        <taxon>Nitriliruptoria</taxon>
        <taxon>Egibacterales</taxon>
        <taxon>Egibacteraceae</taxon>
        <taxon>Egibacter</taxon>
    </lineage>
</organism>
<feature type="region of interest" description="Disordered" evidence="1">
    <location>
        <begin position="1"/>
        <end position="32"/>
    </location>
</feature>
<dbReference type="KEGG" id="erz:ER308_00590"/>
<dbReference type="RefSeq" id="WP_131153215.1">
    <property type="nucleotide sequence ID" value="NZ_CP036402.1"/>
</dbReference>
<evidence type="ECO:0000313" key="2">
    <source>
        <dbReference type="EMBL" id="QBI18217.1"/>
    </source>
</evidence>
<name>A0A411YAL2_9ACTN</name>
<feature type="region of interest" description="Disordered" evidence="1">
    <location>
        <begin position="85"/>
        <end position="116"/>
    </location>
</feature>
<protein>
    <submittedName>
        <fullName evidence="2">Uncharacterized protein</fullName>
    </submittedName>
</protein>
<proteinExistence type="predicted"/>
<reference evidence="2 3" key="1">
    <citation type="submission" date="2019-01" db="EMBL/GenBank/DDBJ databases">
        <title>Egibacter rhizosphaerae EGI 80759T.</title>
        <authorList>
            <person name="Chen D.-D."/>
            <person name="Tian Y."/>
            <person name="Jiao J.-Y."/>
            <person name="Zhang X.-T."/>
            <person name="Zhang Y.-G."/>
            <person name="Zhang Y."/>
            <person name="Xiao M."/>
            <person name="Shu W.-S."/>
            <person name="Li W.-J."/>
        </authorList>
    </citation>
    <scope>NUCLEOTIDE SEQUENCE [LARGE SCALE GENOMIC DNA]</scope>
    <source>
        <strain evidence="2 3">EGI 80759</strain>
    </source>
</reference>
<keyword evidence="3" id="KW-1185">Reference proteome</keyword>
<evidence type="ECO:0000256" key="1">
    <source>
        <dbReference type="SAM" id="MobiDB-lite"/>
    </source>
</evidence>
<evidence type="ECO:0000313" key="3">
    <source>
        <dbReference type="Proteomes" id="UP000291469"/>
    </source>
</evidence>